<accession>A0AAN5MH52</accession>
<reference evidence="3" key="1">
    <citation type="journal article" date="2018" name="Genome Biol.">
        <title>SKESA: strategic k-mer extension for scrupulous assemblies.</title>
        <authorList>
            <person name="Souvorov A."/>
            <person name="Agarwala R."/>
            <person name="Lipman D.J."/>
        </authorList>
    </citation>
    <scope>NUCLEOTIDE SEQUENCE</scope>
    <source>
        <strain evidence="3">Morganella morganii ARLG-3209</strain>
    </source>
</reference>
<name>A0AAN5MH52_MORMO</name>
<organism evidence="3 4">
    <name type="scientific">Morganella morganii</name>
    <name type="common">Proteus morganii</name>
    <dbReference type="NCBI Taxonomy" id="582"/>
    <lineage>
        <taxon>Bacteria</taxon>
        <taxon>Pseudomonadati</taxon>
        <taxon>Pseudomonadota</taxon>
        <taxon>Gammaproteobacteria</taxon>
        <taxon>Enterobacterales</taxon>
        <taxon>Morganellaceae</taxon>
        <taxon>Morganella</taxon>
    </lineage>
</organism>
<dbReference type="SMART" id="SM00953">
    <property type="entry name" value="RES"/>
    <property type="match status" value="1"/>
</dbReference>
<dbReference type="InterPro" id="IPR014914">
    <property type="entry name" value="RES_dom"/>
</dbReference>
<dbReference type="Proteomes" id="UP000865968">
    <property type="component" value="Unassembled WGS sequence"/>
</dbReference>
<sequence length="235" mass="25439">MDDSHPTSERDSKPPADSGNPLSVPAPHHPLRITRTPLPPDTLLHRIHNEKYHACQFNPGLHGNARFSPVSDSAGSPIPSLYGGLTPACAMMETIFHDIPCAPGFKTLDKNKLCGLMLSALTVTRELTLADLSSIALRKLGVSRRQLIETEKCDYPSTRLWAQTIHRQCADIQGLSWISRQDDSARAVILFGDRISAGILQPAGGSRPLLTDPALFSEILSLADKLDVLLIPGAG</sequence>
<evidence type="ECO:0000259" key="2">
    <source>
        <dbReference type="SMART" id="SM00953"/>
    </source>
</evidence>
<evidence type="ECO:0000256" key="1">
    <source>
        <dbReference type="SAM" id="MobiDB-lite"/>
    </source>
</evidence>
<feature type="region of interest" description="Disordered" evidence="1">
    <location>
        <begin position="1"/>
        <end position="39"/>
    </location>
</feature>
<evidence type="ECO:0000313" key="3">
    <source>
        <dbReference type="EMBL" id="HAT3810255.1"/>
    </source>
</evidence>
<dbReference type="AlphaFoldDB" id="A0AAN5MH52"/>
<reference evidence="3" key="2">
    <citation type="submission" date="2020-10" db="EMBL/GenBank/DDBJ databases">
        <authorList>
            <consortium name="NCBI Pathogen Detection Project"/>
        </authorList>
    </citation>
    <scope>NUCLEOTIDE SEQUENCE</scope>
    <source>
        <strain evidence="3">Morganella morganii ARLG-3209</strain>
    </source>
</reference>
<dbReference type="EMBL" id="DACSWI010000010">
    <property type="protein sequence ID" value="HAT3810255.1"/>
    <property type="molecule type" value="Genomic_DNA"/>
</dbReference>
<protein>
    <submittedName>
        <fullName evidence="3">RES family NAD+ phosphorylase</fullName>
    </submittedName>
</protein>
<dbReference type="Pfam" id="PF08808">
    <property type="entry name" value="RES"/>
    <property type="match status" value="1"/>
</dbReference>
<comment type="caution">
    <text evidence="3">The sequence shown here is derived from an EMBL/GenBank/DDBJ whole genome shotgun (WGS) entry which is preliminary data.</text>
</comment>
<feature type="domain" description="RES" evidence="2">
    <location>
        <begin position="59"/>
        <end position="202"/>
    </location>
</feature>
<feature type="compositionally biased region" description="Basic and acidic residues" evidence="1">
    <location>
        <begin position="1"/>
        <end position="14"/>
    </location>
</feature>
<evidence type="ECO:0000313" key="4">
    <source>
        <dbReference type="Proteomes" id="UP000865968"/>
    </source>
</evidence>
<proteinExistence type="predicted"/>
<gene>
    <name evidence="3" type="ORF">I8608_003148</name>
</gene>